<accession>A0A6G3QZX7</accession>
<organism evidence="1">
    <name type="scientific">Streptomyces sp. SID14436</name>
    <dbReference type="NCBI Taxonomy" id="2706070"/>
    <lineage>
        <taxon>Bacteria</taxon>
        <taxon>Bacillati</taxon>
        <taxon>Actinomycetota</taxon>
        <taxon>Actinomycetes</taxon>
        <taxon>Kitasatosporales</taxon>
        <taxon>Streptomycetaceae</taxon>
        <taxon>Streptomyces</taxon>
    </lineage>
</organism>
<evidence type="ECO:0000313" key="1">
    <source>
        <dbReference type="EMBL" id="NEA89006.1"/>
    </source>
</evidence>
<name>A0A6G3QZX7_9ACTN</name>
<dbReference type="SUPFAM" id="SSF56801">
    <property type="entry name" value="Acetyl-CoA synthetase-like"/>
    <property type="match status" value="1"/>
</dbReference>
<proteinExistence type="predicted"/>
<dbReference type="InterPro" id="IPR042099">
    <property type="entry name" value="ANL_N_sf"/>
</dbReference>
<comment type="caution">
    <text evidence="1">The sequence shown here is derived from an EMBL/GenBank/DDBJ whole genome shotgun (WGS) entry which is preliminary data.</text>
</comment>
<reference evidence="1" key="1">
    <citation type="submission" date="2020-01" db="EMBL/GenBank/DDBJ databases">
        <title>Insect and environment-associated Actinomycetes.</title>
        <authorList>
            <person name="Currrie C."/>
            <person name="Chevrette M."/>
            <person name="Carlson C."/>
            <person name="Stubbendieck R."/>
            <person name="Wendt-Pienkowski E."/>
        </authorList>
    </citation>
    <scope>NUCLEOTIDE SEQUENCE</scope>
    <source>
        <strain evidence="1">SID14436</strain>
    </source>
</reference>
<dbReference type="AlphaFoldDB" id="A0A6G3QZX7"/>
<dbReference type="Gene3D" id="3.40.50.12780">
    <property type="entry name" value="N-terminal domain of ligase-like"/>
    <property type="match status" value="1"/>
</dbReference>
<dbReference type="EMBL" id="JAAGMD010000667">
    <property type="protein sequence ID" value="NEA89006.1"/>
    <property type="molecule type" value="Genomic_DNA"/>
</dbReference>
<gene>
    <name evidence="1" type="ORF">G3I53_23935</name>
</gene>
<sequence length="63" mass="6248">MSSLFPALTDGPAGRPALRFGAHSLTYGELAAASAAVAAGLRTARRVAVWATPEPATAVAVVG</sequence>
<protein>
    <submittedName>
        <fullName evidence="1">Acyl-CoA synthetase</fullName>
    </submittedName>
</protein>
<feature type="non-terminal residue" evidence="1">
    <location>
        <position position="63"/>
    </location>
</feature>